<evidence type="ECO:0000313" key="1">
    <source>
        <dbReference type="EMBL" id="HHR34043.1"/>
    </source>
</evidence>
<sequence>MEGKVQRMSFSEECIKLIERKIGGSFFDFLRSCIRRTLISNIRGWNEEDVDDLTNEFFLKKFNIICSRLLEENISNPRAYICRVVENFCWDNFGENPSAPRTLSLDAKINASDCDDSDSTEFIEVISAEVGGVTDIYIDALAQELLDELYKLCNDKRADMVRYICFLISSRYYHVDDFRDSSWSQSNVYKIVERTRKFLEDFQEQYSIENKVFGRVLYLFYETYCQRNNV</sequence>
<reference evidence="1" key="1">
    <citation type="journal article" date="2020" name="mSystems">
        <title>Genome- and Community-Level Interaction Insights into Carbon Utilization and Element Cycling Functions of Hydrothermarchaeota in Hydrothermal Sediment.</title>
        <authorList>
            <person name="Zhou Z."/>
            <person name="Liu Y."/>
            <person name="Xu W."/>
            <person name="Pan J."/>
            <person name="Luo Z.H."/>
            <person name="Li M."/>
        </authorList>
    </citation>
    <scope>NUCLEOTIDE SEQUENCE [LARGE SCALE GENOMIC DNA]</scope>
    <source>
        <strain evidence="1">SpSt-1088</strain>
    </source>
</reference>
<organism evidence="1">
    <name type="scientific">Fervidobacterium nodosum</name>
    <dbReference type="NCBI Taxonomy" id="2424"/>
    <lineage>
        <taxon>Bacteria</taxon>
        <taxon>Thermotogati</taxon>
        <taxon>Thermotogota</taxon>
        <taxon>Thermotogae</taxon>
        <taxon>Thermotogales</taxon>
        <taxon>Fervidobacteriaceae</taxon>
        <taxon>Fervidobacterium</taxon>
    </lineage>
</organism>
<protein>
    <submittedName>
        <fullName evidence="1">Uncharacterized protein</fullName>
    </submittedName>
</protein>
<dbReference type="EMBL" id="DRXW01000230">
    <property type="protein sequence ID" value="HHR34043.1"/>
    <property type="molecule type" value="Genomic_DNA"/>
</dbReference>
<dbReference type="AlphaFoldDB" id="A0A7C5U3N6"/>
<accession>A0A7C5U3N6</accession>
<name>A0A7C5U3N6_9BACT</name>
<proteinExistence type="predicted"/>
<gene>
    <name evidence="1" type="ORF">ENM46_03750</name>
</gene>
<comment type="caution">
    <text evidence="1">The sequence shown here is derived from an EMBL/GenBank/DDBJ whole genome shotgun (WGS) entry which is preliminary data.</text>
</comment>